<evidence type="ECO:0000313" key="5">
    <source>
        <dbReference type="Proteomes" id="UP000578449"/>
    </source>
</evidence>
<evidence type="ECO:0000256" key="1">
    <source>
        <dbReference type="ARBA" id="ARBA00022801"/>
    </source>
</evidence>
<dbReference type="InterPro" id="IPR029058">
    <property type="entry name" value="AB_hydrolase_fold"/>
</dbReference>
<dbReference type="GO" id="GO:0016787">
    <property type="term" value="F:hydrolase activity"/>
    <property type="evidence" value="ECO:0007669"/>
    <property type="project" value="UniProtKB-KW"/>
</dbReference>
<evidence type="ECO:0000256" key="2">
    <source>
        <dbReference type="SAM" id="MobiDB-lite"/>
    </source>
</evidence>
<name>A0A840PBI2_9ACTN</name>
<dbReference type="SUPFAM" id="SSF53474">
    <property type="entry name" value="alpha/beta-Hydrolases"/>
    <property type="match status" value="1"/>
</dbReference>
<protein>
    <submittedName>
        <fullName evidence="4">Acetyl esterase/lipase</fullName>
    </submittedName>
</protein>
<reference evidence="4 5" key="1">
    <citation type="submission" date="2020-08" db="EMBL/GenBank/DDBJ databases">
        <title>Genomic Encyclopedia of Type Strains, Phase IV (KMG-IV): sequencing the most valuable type-strain genomes for metagenomic binning, comparative biology and taxonomic classification.</title>
        <authorList>
            <person name="Goeker M."/>
        </authorList>
    </citation>
    <scope>NUCLEOTIDE SEQUENCE [LARGE SCALE GENOMIC DNA]</scope>
    <source>
        <strain evidence="4 5">DSM 45615</strain>
    </source>
</reference>
<dbReference type="EMBL" id="JACHGN010000006">
    <property type="protein sequence ID" value="MBB5133365.1"/>
    <property type="molecule type" value="Genomic_DNA"/>
</dbReference>
<dbReference type="Pfam" id="PF20434">
    <property type="entry name" value="BD-FAE"/>
    <property type="match status" value="1"/>
</dbReference>
<feature type="region of interest" description="Disordered" evidence="2">
    <location>
        <begin position="1"/>
        <end position="28"/>
    </location>
</feature>
<sequence>MTVPGAPLPLPPPAHEAPPPPARPGAGGTRVLAGVPYAAIPGVRPLELDLVLPPEGGGPAPVVVFLHGGGWRTGSRHSPGPAYAGADPTPFERVAQAGIAVASADYRLSGEAVWPAQAHDVKAAVRWLRARAPELGLDPERIAAWGESAGGHLAAVLGLTPDDPALEGAVGVTGPSSAVRAVAAWYAPCDLRTVAAETGAGPMDPGSREAGLLGTPVPAAPEAAAQASPITHVSPAAPPFLLLHGRDDRAIACAQSERLRDALRDAGADVRLHVYDGADHMWHGAPDAAYDALERTIAFLRERLGA</sequence>
<organism evidence="4 5">
    <name type="scientific">Thermocatellispora tengchongensis</name>
    <dbReference type="NCBI Taxonomy" id="1073253"/>
    <lineage>
        <taxon>Bacteria</taxon>
        <taxon>Bacillati</taxon>
        <taxon>Actinomycetota</taxon>
        <taxon>Actinomycetes</taxon>
        <taxon>Streptosporangiales</taxon>
        <taxon>Streptosporangiaceae</taxon>
        <taxon>Thermocatellispora</taxon>
    </lineage>
</organism>
<evidence type="ECO:0000259" key="3">
    <source>
        <dbReference type="Pfam" id="PF20434"/>
    </source>
</evidence>
<feature type="domain" description="BD-FAE-like" evidence="3">
    <location>
        <begin position="48"/>
        <end position="263"/>
    </location>
</feature>
<proteinExistence type="predicted"/>
<evidence type="ECO:0000313" key="4">
    <source>
        <dbReference type="EMBL" id="MBB5133365.1"/>
    </source>
</evidence>
<feature type="compositionally biased region" description="Pro residues" evidence="2">
    <location>
        <begin position="1"/>
        <end position="23"/>
    </location>
</feature>
<dbReference type="PANTHER" id="PTHR48081:SF13">
    <property type="entry name" value="ALPHA_BETA HYDROLASE"/>
    <property type="match status" value="1"/>
</dbReference>
<dbReference type="InterPro" id="IPR049492">
    <property type="entry name" value="BD-FAE-like_dom"/>
</dbReference>
<accession>A0A840PBI2</accession>
<dbReference type="PANTHER" id="PTHR48081">
    <property type="entry name" value="AB HYDROLASE SUPERFAMILY PROTEIN C4A8.06C"/>
    <property type="match status" value="1"/>
</dbReference>
<comment type="caution">
    <text evidence="4">The sequence shown here is derived from an EMBL/GenBank/DDBJ whole genome shotgun (WGS) entry which is preliminary data.</text>
</comment>
<gene>
    <name evidence="4" type="ORF">HNP84_003091</name>
</gene>
<dbReference type="AlphaFoldDB" id="A0A840PBI2"/>
<dbReference type="InterPro" id="IPR050300">
    <property type="entry name" value="GDXG_lipolytic_enzyme"/>
</dbReference>
<dbReference type="Gene3D" id="3.40.50.1820">
    <property type="entry name" value="alpha/beta hydrolase"/>
    <property type="match status" value="1"/>
</dbReference>
<keyword evidence="5" id="KW-1185">Reference proteome</keyword>
<dbReference type="Proteomes" id="UP000578449">
    <property type="component" value="Unassembled WGS sequence"/>
</dbReference>
<dbReference type="RefSeq" id="WP_221336303.1">
    <property type="nucleotide sequence ID" value="NZ_BAABIX010000001.1"/>
</dbReference>
<keyword evidence="1" id="KW-0378">Hydrolase</keyword>